<dbReference type="PIRSF" id="PIRSF017082">
    <property type="entry name" value="YflP"/>
    <property type="match status" value="1"/>
</dbReference>
<dbReference type="Pfam" id="PF03401">
    <property type="entry name" value="TctC"/>
    <property type="match status" value="1"/>
</dbReference>
<dbReference type="Gene3D" id="3.40.190.10">
    <property type="entry name" value="Periplasmic binding protein-like II"/>
    <property type="match status" value="1"/>
</dbReference>
<dbReference type="CDD" id="cd07012">
    <property type="entry name" value="PBP2_Bug_TTT"/>
    <property type="match status" value="1"/>
</dbReference>
<dbReference type="EMBL" id="VITF01000007">
    <property type="protein sequence ID" value="TWA67085.1"/>
    <property type="molecule type" value="Genomic_DNA"/>
</dbReference>
<dbReference type="InterPro" id="IPR005064">
    <property type="entry name" value="BUG"/>
</dbReference>
<organism evidence="2 3">
    <name type="scientific">Azospirillum brasilense</name>
    <dbReference type="NCBI Taxonomy" id="192"/>
    <lineage>
        <taxon>Bacteria</taxon>
        <taxon>Pseudomonadati</taxon>
        <taxon>Pseudomonadota</taxon>
        <taxon>Alphaproteobacteria</taxon>
        <taxon>Rhodospirillales</taxon>
        <taxon>Azospirillaceae</taxon>
        <taxon>Azospirillum</taxon>
    </lineage>
</organism>
<reference evidence="2 3" key="1">
    <citation type="submission" date="2019-06" db="EMBL/GenBank/DDBJ databases">
        <title>Genomic Encyclopedia of Type Strains, Phase IV (KMG-V): Genome sequencing to study the core and pangenomes of soil and plant-associated prokaryotes.</title>
        <authorList>
            <person name="Whitman W."/>
        </authorList>
    </citation>
    <scope>NUCLEOTIDE SEQUENCE [LARGE SCALE GENOMIC DNA]</scope>
    <source>
        <strain evidence="2 3">BR 11796</strain>
    </source>
</reference>
<dbReference type="SUPFAM" id="SSF53850">
    <property type="entry name" value="Periplasmic binding protein-like II"/>
    <property type="match status" value="1"/>
</dbReference>
<dbReference type="InterPro" id="IPR042100">
    <property type="entry name" value="Bug_dom1"/>
</dbReference>
<keyword evidence="2" id="KW-0675">Receptor</keyword>
<dbReference type="AlphaFoldDB" id="A0A560B378"/>
<proteinExistence type="inferred from homology"/>
<dbReference type="PANTHER" id="PTHR42928:SF5">
    <property type="entry name" value="BLR1237 PROTEIN"/>
    <property type="match status" value="1"/>
</dbReference>
<dbReference type="PANTHER" id="PTHR42928">
    <property type="entry name" value="TRICARBOXYLATE-BINDING PROTEIN"/>
    <property type="match status" value="1"/>
</dbReference>
<dbReference type="Proteomes" id="UP000316083">
    <property type="component" value="Unassembled WGS sequence"/>
</dbReference>
<gene>
    <name evidence="2" type="ORF">FBZ82_10756</name>
</gene>
<protein>
    <submittedName>
        <fullName evidence="2">Tripartite-type tricarboxylate transporter receptor subunit TctC</fullName>
    </submittedName>
</protein>
<evidence type="ECO:0000313" key="2">
    <source>
        <dbReference type="EMBL" id="TWA67085.1"/>
    </source>
</evidence>
<comment type="similarity">
    <text evidence="1">Belongs to the UPF0065 (bug) family.</text>
</comment>
<dbReference type="Gene3D" id="3.40.190.150">
    <property type="entry name" value="Bordetella uptake gene, domain 1"/>
    <property type="match status" value="1"/>
</dbReference>
<evidence type="ECO:0000313" key="3">
    <source>
        <dbReference type="Proteomes" id="UP000316083"/>
    </source>
</evidence>
<accession>A0A560B378</accession>
<comment type="caution">
    <text evidence="2">The sequence shown here is derived from an EMBL/GenBank/DDBJ whole genome shotgun (WGS) entry which is preliminary data.</text>
</comment>
<evidence type="ECO:0000256" key="1">
    <source>
        <dbReference type="ARBA" id="ARBA00006987"/>
    </source>
</evidence>
<sequence length="374" mass="39480">MTIDLYENFRKGGPACVRIGTGGISRDPAASAAKGVFRNNAGKKGIQMIIRSKFLALATGTLALAMSTTALSTAQAAYPEKAITVVVAYDAGGSTDVTARLLAPFIERHLGGARIEVVNKPGAGGEIGFAAIADATPDGYSIGFCNTPNMVSIPIERQARFSADRLDPLVNVVDDPGVWSVPGDSAFKTLKDVVEHAKANPNTVTVGTTGVGSDDQLAMLLVQRQAGVQFTHVPFSGSAANYKAMLAKKIQISGQNLGEGLRGQASDQIRVLGVMSKERWKAAPDIPTFAEQGYPVLMASLRGVCAPKGLPADIRAKLVDAVTKAATDPEFIAKAEAKETFQPLRVLSPDAFAAELKQLDTELKSLWQSSPWLK</sequence>
<name>A0A560B378_AZOBR</name>